<dbReference type="Gene3D" id="1.10.238.10">
    <property type="entry name" value="EF-hand"/>
    <property type="match status" value="2"/>
</dbReference>
<feature type="chain" id="PRO_5042023652" description="EF-hand domain-containing protein" evidence="1">
    <location>
        <begin position="25"/>
        <end position="192"/>
    </location>
</feature>
<accession>A0AAC8XMK3</accession>
<protein>
    <recommendedName>
        <fullName evidence="2">EF-hand domain-containing protein</fullName>
    </recommendedName>
</protein>
<reference evidence="3 4" key="1">
    <citation type="submission" date="2015-12" db="EMBL/GenBank/DDBJ databases">
        <title>Intraspecies pangenome expansion in the marine bacterium Alteromonas.</title>
        <authorList>
            <person name="Lopez-Perez M."/>
            <person name="Rodriguez-Valera F."/>
        </authorList>
    </citation>
    <scope>NUCLEOTIDE SEQUENCE [LARGE SCALE GENOMIC DNA]</scope>
    <source>
        <strain evidence="3 4">UM8</strain>
    </source>
</reference>
<name>A0AAC8XMK3_9ALTE</name>
<keyword evidence="1" id="KW-0732">Signal</keyword>
<dbReference type="AlphaFoldDB" id="A0AAC8XMK3"/>
<dbReference type="Proteomes" id="UP000061468">
    <property type="component" value="Chromosome"/>
</dbReference>
<dbReference type="RefSeq" id="WP_015068070.1">
    <property type="nucleotide sequence ID" value="NZ_CAXGIV010000046.1"/>
</dbReference>
<proteinExistence type="predicted"/>
<dbReference type="SUPFAM" id="SSF47473">
    <property type="entry name" value="EF-hand"/>
    <property type="match status" value="1"/>
</dbReference>
<dbReference type="Pfam" id="PF13202">
    <property type="entry name" value="EF-hand_5"/>
    <property type="match status" value="1"/>
</dbReference>
<organism evidence="3 4">
    <name type="scientific">Alteromonas mediterranea</name>
    <dbReference type="NCBI Taxonomy" id="314275"/>
    <lineage>
        <taxon>Bacteria</taxon>
        <taxon>Pseudomonadati</taxon>
        <taxon>Pseudomonadota</taxon>
        <taxon>Gammaproteobacteria</taxon>
        <taxon>Alteromonadales</taxon>
        <taxon>Alteromonadaceae</taxon>
        <taxon>Alteromonas/Salinimonas group</taxon>
        <taxon>Alteromonas</taxon>
    </lineage>
</organism>
<evidence type="ECO:0000256" key="1">
    <source>
        <dbReference type="SAM" id="SignalP"/>
    </source>
</evidence>
<evidence type="ECO:0000259" key="2">
    <source>
        <dbReference type="PROSITE" id="PS50222"/>
    </source>
</evidence>
<dbReference type="GO" id="GO:0005509">
    <property type="term" value="F:calcium ion binding"/>
    <property type="evidence" value="ECO:0007669"/>
    <property type="project" value="InterPro"/>
</dbReference>
<evidence type="ECO:0000313" key="3">
    <source>
        <dbReference type="EMBL" id="AMJ79796.1"/>
    </source>
</evidence>
<gene>
    <name evidence="3" type="ORF">AV942_16605</name>
</gene>
<feature type="signal peptide" evidence="1">
    <location>
        <begin position="1"/>
        <end position="24"/>
    </location>
</feature>
<dbReference type="InterPro" id="IPR002048">
    <property type="entry name" value="EF_hand_dom"/>
</dbReference>
<sequence length="192" mass="21148">MKIIKLSMITGAVVAATLSTSAFAGHHEEKITMGFNALDKDSNGYIVGSESSGAIDSKLVSKMDTDGDSMVSRTEFNTFVDEKPSMFSDEIITQVQTEGTNDAALTEKGNPELFSKADNEMISEKNKELRTEMSATANAKFTEIDMDSDGKISETELDVADVEGDFESMDEDGDSYITRMEYRTYFEEIESE</sequence>
<dbReference type="PROSITE" id="PS50222">
    <property type="entry name" value="EF_HAND_2"/>
    <property type="match status" value="1"/>
</dbReference>
<dbReference type="EMBL" id="CP013928">
    <property type="protein sequence ID" value="AMJ79796.1"/>
    <property type="molecule type" value="Genomic_DNA"/>
</dbReference>
<evidence type="ECO:0000313" key="4">
    <source>
        <dbReference type="Proteomes" id="UP000061468"/>
    </source>
</evidence>
<feature type="domain" description="EF-hand" evidence="2">
    <location>
        <begin position="157"/>
        <end position="192"/>
    </location>
</feature>
<dbReference type="InterPro" id="IPR011992">
    <property type="entry name" value="EF-hand-dom_pair"/>
</dbReference>